<feature type="transmembrane region" description="Helical" evidence="7">
    <location>
        <begin position="543"/>
        <end position="563"/>
    </location>
</feature>
<protein>
    <submittedName>
        <fullName evidence="9">MMPL family transporter</fullName>
    </submittedName>
</protein>
<evidence type="ECO:0000256" key="1">
    <source>
        <dbReference type="ARBA" id="ARBA00004651"/>
    </source>
</evidence>
<dbReference type="InterPro" id="IPR050545">
    <property type="entry name" value="Mycobact_MmpL"/>
</dbReference>
<feature type="region of interest" description="Disordered" evidence="6">
    <location>
        <begin position="737"/>
        <end position="757"/>
    </location>
</feature>
<dbReference type="Gene3D" id="1.20.1640.10">
    <property type="entry name" value="Multidrug efflux transporter AcrB transmembrane domain"/>
    <property type="match status" value="2"/>
</dbReference>
<feature type="transmembrane region" description="Helical" evidence="7">
    <location>
        <begin position="322"/>
        <end position="352"/>
    </location>
</feature>
<feature type="transmembrane region" description="Helical" evidence="7">
    <location>
        <begin position="653"/>
        <end position="675"/>
    </location>
</feature>
<evidence type="ECO:0000256" key="3">
    <source>
        <dbReference type="ARBA" id="ARBA00022692"/>
    </source>
</evidence>
<dbReference type="EMBL" id="CP088295">
    <property type="protein sequence ID" value="UUY06062.1"/>
    <property type="molecule type" value="Genomic_DNA"/>
</dbReference>
<keyword evidence="5 7" id="KW-0472">Membrane</keyword>
<keyword evidence="10" id="KW-1185">Reference proteome</keyword>
<feature type="domain" description="Membrane transport protein MMPL" evidence="8">
    <location>
        <begin position="416"/>
        <end position="721"/>
    </location>
</feature>
<feature type="transmembrane region" description="Helical" evidence="7">
    <location>
        <begin position="206"/>
        <end position="239"/>
    </location>
</feature>
<feature type="transmembrane region" description="Helical" evidence="7">
    <location>
        <begin position="687"/>
        <end position="712"/>
    </location>
</feature>
<feature type="transmembrane region" description="Helical" evidence="7">
    <location>
        <begin position="251"/>
        <end position="270"/>
    </location>
</feature>
<feature type="transmembrane region" description="Helical" evidence="7">
    <location>
        <begin position="611"/>
        <end position="632"/>
    </location>
</feature>
<name>A0ABY5PN43_9ACTN</name>
<sequence>MSTTPPDLTPGRPAARRSIAARAGRWSAHHKKTAVFGWLAFVVAAFVLGGMVGTKKLDDVDTGAGESGRAEQVLDRAFPAETAEENLFVQTPAGSSARDPDVKAAVTSLMATVADQPGVSDVVSPYEQDGSISRDGRSLLIGYEIRDTDEKPAVDEIEAINAQIAKAAKEYPTLRVEPFGDATAEQQIEGQFEEDFQRAEFLSLPITLFILVLAFGALVAAGLPLLLGITAVIASLGLVALPSQILPVDDAISSVILLIGMAVGVDYSLFYLRREREERAKGRTTEEAIDIAAATSGKAILISGLTVIIAMSGMFLTGDKTFMSFGVGTILVVAAAMIGSITVIPAMLAWLGPKVDKGRVPFLGRRASGDSKVWGAILTPVLRFPLAAALLSAALLVGMALPALQMKTATSGLDQLPRTLPVMQTYDRIQEAFPGEPIPAIVAVQADDVESPEVTAAIEQMVTDAQATGLFGDGADVTVADNGQVAAVTIPMKGDGADKQSLDGLQALREDIIPATLGEAGVTGEVSGFTAGSEDWDDRMRGAAPLVFAFVLTLAFLLLMVTFRSVVIPLTGIAMNLLSVAAAYGALVWVFQKGNLEGVLGFDAPGAVTSWLPIFLFVILFGLSMDYHVFILSRIKEARDGGMKTADAISSGIRSTAGVVTSAAVVMVAVFSIFGSLSMIEMKQMGVGLAVAILLDATIVRGVLLPAVMQLLGEANWYLPKWLQWLPEVDHGTGDVMEPVRDPVREPVPEVREPAGV</sequence>
<dbReference type="PANTHER" id="PTHR33406">
    <property type="entry name" value="MEMBRANE PROTEIN MJ1562-RELATED"/>
    <property type="match status" value="1"/>
</dbReference>
<organism evidence="9 10">
    <name type="scientific">Svornostia abyssi</name>
    <dbReference type="NCBI Taxonomy" id="2898438"/>
    <lineage>
        <taxon>Bacteria</taxon>
        <taxon>Bacillati</taxon>
        <taxon>Actinomycetota</taxon>
        <taxon>Thermoleophilia</taxon>
        <taxon>Solirubrobacterales</taxon>
        <taxon>Baekduiaceae</taxon>
        <taxon>Svornostia</taxon>
    </lineage>
</organism>
<keyword evidence="3 7" id="KW-0812">Transmembrane</keyword>
<feature type="transmembrane region" description="Helical" evidence="7">
    <location>
        <begin position="570"/>
        <end position="591"/>
    </location>
</feature>
<dbReference type="RefSeq" id="WP_353866493.1">
    <property type="nucleotide sequence ID" value="NZ_CP088295.1"/>
</dbReference>
<dbReference type="Proteomes" id="UP001058860">
    <property type="component" value="Chromosome"/>
</dbReference>
<evidence type="ECO:0000259" key="8">
    <source>
        <dbReference type="Pfam" id="PF03176"/>
    </source>
</evidence>
<evidence type="ECO:0000256" key="5">
    <source>
        <dbReference type="ARBA" id="ARBA00023136"/>
    </source>
</evidence>
<keyword evidence="2" id="KW-1003">Cell membrane</keyword>
<dbReference type="SUPFAM" id="SSF82866">
    <property type="entry name" value="Multidrug efflux transporter AcrB transmembrane domain"/>
    <property type="match status" value="2"/>
</dbReference>
<evidence type="ECO:0000256" key="6">
    <source>
        <dbReference type="SAM" id="MobiDB-lite"/>
    </source>
</evidence>
<gene>
    <name evidence="9" type="ORF">LRS13_11270</name>
</gene>
<evidence type="ECO:0000313" key="9">
    <source>
        <dbReference type="EMBL" id="UUY06062.1"/>
    </source>
</evidence>
<evidence type="ECO:0000256" key="4">
    <source>
        <dbReference type="ARBA" id="ARBA00022989"/>
    </source>
</evidence>
<feature type="transmembrane region" description="Helical" evidence="7">
    <location>
        <begin position="373"/>
        <end position="401"/>
    </location>
</feature>
<accession>A0ABY5PN43</accession>
<keyword evidence="4 7" id="KW-1133">Transmembrane helix</keyword>
<proteinExistence type="predicted"/>
<evidence type="ECO:0000313" key="10">
    <source>
        <dbReference type="Proteomes" id="UP001058860"/>
    </source>
</evidence>
<reference evidence="10" key="1">
    <citation type="submission" date="2021-11" db="EMBL/GenBank/DDBJ databases">
        <title>Cultivation dependent microbiological survey of springs from the worlds oldest radium mine currently devoted to the extraction of radon-saturated water.</title>
        <authorList>
            <person name="Kapinusova G."/>
            <person name="Smrhova T."/>
            <person name="Strejcek M."/>
            <person name="Suman J."/>
            <person name="Jani K."/>
            <person name="Pajer P."/>
            <person name="Uhlik O."/>
        </authorList>
    </citation>
    <scope>NUCLEOTIDE SEQUENCE [LARGE SCALE GENOMIC DNA]</scope>
    <source>
        <strain evidence="10">J379</strain>
    </source>
</reference>
<evidence type="ECO:0000256" key="7">
    <source>
        <dbReference type="SAM" id="Phobius"/>
    </source>
</evidence>
<evidence type="ECO:0000256" key="2">
    <source>
        <dbReference type="ARBA" id="ARBA00022475"/>
    </source>
</evidence>
<feature type="transmembrane region" description="Helical" evidence="7">
    <location>
        <begin position="35"/>
        <end position="53"/>
    </location>
</feature>
<dbReference type="InterPro" id="IPR004869">
    <property type="entry name" value="MMPL_dom"/>
</dbReference>
<feature type="transmembrane region" description="Helical" evidence="7">
    <location>
        <begin position="291"/>
        <end position="316"/>
    </location>
</feature>
<dbReference type="Pfam" id="PF03176">
    <property type="entry name" value="MMPL"/>
    <property type="match status" value="2"/>
</dbReference>
<comment type="subcellular location">
    <subcellularLocation>
        <location evidence="1">Cell membrane</location>
        <topology evidence="1">Multi-pass membrane protein</topology>
    </subcellularLocation>
</comment>
<dbReference type="PANTHER" id="PTHR33406:SF13">
    <property type="entry name" value="MEMBRANE PROTEIN YDFJ"/>
    <property type="match status" value="1"/>
</dbReference>
<feature type="domain" description="Membrane transport protein MMPL" evidence="8">
    <location>
        <begin position="66"/>
        <end position="386"/>
    </location>
</feature>